<name>A0A4S8KK20_DENBC</name>
<gene>
    <name evidence="2" type="ORF">K435DRAFT_880109</name>
</gene>
<dbReference type="AlphaFoldDB" id="A0A4S8KK20"/>
<organism evidence="2 3">
    <name type="scientific">Dendrothele bispora (strain CBS 962.96)</name>
    <dbReference type="NCBI Taxonomy" id="1314807"/>
    <lineage>
        <taxon>Eukaryota</taxon>
        <taxon>Fungi</taxon>
        <taxon>Dikarya</taxon>
        <taxon>Basidiomycota</taxon>
        <taxon>Agaricomycotina</taxon>
        <taxon>Agaricomycetes</taxon>
        <taxon>Agaricomycetidae</taxon>
        <taxon>Agaricales</taxon>
        <taxon>Agaricales incertae sedis</taxon>
        <taxon>Dendrothele</taxon>
    </lineage>
</organism>
<reference evidence="2 3" key="1">
    <citation type="journal article" date="2019" name="Nat. Ecol. Evol.">
        <title>Megaphylogeny resolves global patterns of mushroom evolution.</title>
        <authorList>
            <person name="Varga T."/>
            <person name="Krizsan K."/>
            <person name="Foldi C."/>
            <person name="Dima B."/>
            <person name="Sanchez-Garcia M."/>
            <person name="Sanchez-Ramirez S."/>
            <person name="Szollosi G.J."/>
            <person name="Szarkandi J.G."/>
            <person name="Papp V."/>
            <person name="Albert L."/>
            <person name="Andreopoulos W."/>
            <person name="Angelini C."/>
            <person name="Antonin V."/>
            <person name="Barry K.W."/>
            <person name="Bougher N.L."/>
            <person name="Buchanan P."/>
            <person name="Buyck B."/>
            <person name="Bense V."/>
            <person name="Catcheside P."/>
            <person name="Chovatia M."/>
            <person name="Cooper J."/>
            <person name="Damon W."/>
            <person name="Desjardin D."/>
            <person name="Finy P."/>
            <person name="Geml J."/>
            <person name="Haridas S."/>
            <person name="Hughes K."/>
            <person name="Justo A."/>
            <person name="Karasinski D."/>
            <person name="Kautmanova I."/>
            <person name="Kiss B."/>
            <person name="Kocsube S."/>
            <person name="Kotiranta H."/>
            <person name="LaButti K.M."/>
            <person name="Lechner B.E."/>
            <person name="Liimatainen K."/>
            <person name="Lipzen A."/>
            <person name="Lukacs Z."/>
            <person name="Mihaltcheva S."/>
            <person name="Morgado L.N."/>
            <person name="Niskanen T."/>
            <person name="Noordeloos M.E."/>
            <person name="Ohm R.A."/>
            <person name="Ortiz-Santana B."/>
            <person name="Ovrebo C."/>
            <person name="Racz N."/>
            <person name="Riley R."/>
            <person name="Savchenko A."/>
            <person name="Shiryaev A."/>
            <person name="Soop K."/>
            <person name="Spirin V."/>
            <person name="Szebenyi C."/>
            <person name="Tomsovsky M."/>
            <person name="Tulloss R.E."/>
            <person name="Uehling J."/>
            <person name="Grigoriev I.V."/>
            <person name="Vagvolgyi C."/>
            <person name="Papp T."/>
            <person name="Martin F.M."/>
            <person name="Miettinen O."/>
            <person name="Hibbett D.S."/>
            <person name="Nagy L.G."/>
        </authorList>
    </citation>
    <scope>NUCLEOTIDE SEQUENCE [LARGE SCALE GENOMIC DNA]</scope>
    <source>
        <strain evidence="2 3">CBS 962.96</strain>
    </source>
</reference>
<dbReference type="EMBL" id="ML181477">
    <property type="protein sequence ID" value="THU75827.1"/>
    <property type="molecule type" value="Genomic_DNA"/>
</dbReference>
<accession>A0A4S8KK20</accession>
<sequence>MFRKVFLYLEEIGLLDRITTYTDKEKAINQGYWCNNPGDNHVETASDPTYGQEDGQLPPLDELADDPENSDYTKYNSKDDEKAAGLFVNDDDEIVEGKEYFSQCGFDWEREDNNWGIDIYCEAVTQMES</sequence>
<feature type="region of interest" description="Disordered" evidence="1">
    <location>
        <begin position="37"/>
        <end position="76"/>
    </location>
</feature>
<proteinExistence type="predicted"/>
<dbReference type="OrthoDB" id="2686689at2759"/>
<evidence type="ECO:0000313" key="3">
    <source>
        <dbReference type="Proteomes" id="UP000297245"/>
    </source>
</evidence>
<protein>
    <submittedName>
        <fullName evidence="2">Uncharacterized protein</fullName>
    </submittedName>
</protein>
<evidence type="ECO:0000313" key="2">
    <source>
        <dbReference type="EMBL" id="THU75827.1"/>
    </source>
</evidence>
<keyword evidence="3" id="KW-1185">Reference proteome</keyword>
<dbReference type="Proteomes" id="UP000297245">
    <property type="component" value="Unassembled WGS sequence"/>
</dbReference>
<evidence type="ECO:0000256" key="1">
    <source>
        <dbReference type="SAM" id="MobiDB-lite"/>
    </source>
</evidence>